<dbReference type="OrthoDB" id="4738875at2759"/>
<evidence type="ECO:0000256" key="1">
    <source>
        <dbReference type="SAM" id="MobiDB-lite"/>
    </source>
</evidence>
<accession>A0A6A6Y3Z3</accession>
<dbReference type="SUPFAM" id="SSF55729">
    <property type="entry name" value="Acyl-CoA N-acyltransferases (Nat)"/>
    <property type="match status" value="1"/>
</dbReference>
<dbReference type="AlphaFoldDB" id="A0A6A6Y3Z3"/>
<dbReference type="GeneID" id="54463359"/>
<feature type="region of interest" description="Disordered" evidence="1">
    <location>
        <begin position="272"/>
        <end position="297"/>
    </location>
</feature>
<reference evidence="4" key="3">
    <citation type="submission" date="2025-04" db="UniProtKB">
        <authorList>
            <consortium name="RefSeq"/>
        </authorList>
    </citation>
    <scope>IDENTIFICATION</scope>
    <source>
        <strain evidence="4">CBS 304.34</strain>
    </source>
</reference>
<keyword evidence="3" id="KW-1185">Reference proteome</keyword>
<evidence type="ECO:0000313" key="2">
    <source>
        <dbReference type="EMBL" id="KAF2803349.1"/>
    </source>
</evidence>
<reference evidence="2 4" key="1">
    <citation type="journal article" date="2020" name="Stud. Mycol.">
        <title>101 Dothideomycetes genomes: a test case for predicting lifestyles and emergence of pathogens.</title>
        <authorList>
            <person name="Haridas S."/>
            <person name="Albert R."/>
            <person name="Binder M."/>
            <person name="Bloem J."/>
            <person name="Labutti K."/>
            <person name="Salamov A."/>
            <person name="Andreopoulos B."/>
            <person name="Baker S."/>
            <person name="Barry K."/>
            <person name="Bills G."/>
            <person name="Bluhm B."/>
            <person name="Cannon C."/>
            <person name="Castanera R."/>
            <person name="Culley D."/>
            <person name="Daum C."/>
            <person name="Ezra D."/>
            <person name="Gonzalez J."/>
            <person name="Henrissat B."/>
            <person name="Kuo A."/>
            <person name="Liang C."/>
            <person name="Lipzen A."/>
            <person name="Lutzoni F."/>
            <person name="Magnuson J."/>
            <person name="Mondo S."/>
            <person name="Nolan M."/>
            <person name="Ohm R."/>
            <person name="Pangilinan J."/>
            <person name="Park H.-J."/>
            <person name="Ramirez L."/>
            <person name="Alfaro M."/>
            <person name="Sun H."/>
            <person name="Tritt A."/>
            <person name="Yoshinaga Y."/>
            <person name="Zwiers L.-H."/>
            <person name="Turgeon B."/>
            <person name="Goodwin S."/>
            <person name="Spatafora J."/>
            <person name="Crous P."/>
            <person name="Grigoriev I."/>
        </authorList>
    </citation>
    <scope>NUCLEOTIDE SEQUENCE</scope>
    <source>
        <strain evidence="2 4">CBS 304.34</strain>
    </source>
</reference>
<name>A0A6A6Y3Z3_9PEZI</name>
<evidence type="ECO:0000313" key="3">
    <source>
        <dbReference type="Proteomes" id="UP000504636"/>
    </source>
</evidence>
<protein>
    <recommendedName>
        <fullName evidence="5">N-acetyltransferase domain-containing protein</fullName>
    </recommendedName>
</protein>
<proteinExistence type="predicted"/>
<gene>
    <name evidence="2 4" type="ORF">BDZ99DRAFT_482196</name>
</gene>
<reference evidence="4" key="2">
    <citation type="submission" date="2020-04" db="EMBL/GenBank/DDBJ databases">
        <authorList>
            <consortium name="NCBI Genome Project"/>
        </authorList>
    </citation>
    <scope>NUCLEOTIDE SEQUENCE</scope>
    <source>
        <strain evidence="4">CBS 304.34</strain>
    </source>
</reference>
<dbReference type="InterPro" id="IPR052523">
    <property type="entry name" value="Trichothecene_AcTrans"/>
</dbReference>
<dbReference type="RefSeq" id="XP_033570313.1">
    <property type="nucleotide sequence ID" value="XM_033722466.1"/>
</dbReference>
<evidence type="ECO:0008006" key="5">
    <source>
        <dbReference type="Google" id="ProtNLM"/>
    </source>
</evidence>
<evidence type="ECO:0000313" key="4">
    <source>
        <dbReference type="RefSeq" id="XP_033570313.1"/>
    </source>
</evidence>
<sequence>MAPIAKALFQPSPRLSLRRASVADLEAMLEIALAALPMDPQWDYRFPHRRAYPSDTRKYTRMRYREFLEDQNERWVVMLAEHRPAQDSREPVAFAVWEIKNIRKQKTVQIQLEKNLNVLHRPPFRQRRRDGDCKRMQAWTDTTSASKKLLFDSQFGASHFQLQILATHPEFQRRGAGGQLVGWGIQLAQCLNMAISVFASPMGERLYLRLGFVSVASVFVNVEKELESVVLAAMVYVPSGSSRPSSRKDAPMATEMSLIRLVRLPIQTRSAQGSFQGPASGAKTRENLDDIGGACPA</sequence>
<dbReference type="EMBL" id="MU003718">
    <property type="protein sequence ID" value="KAF2803349.1"/>
    <property type="molecule type" value="Genomic_DNA"/>
</dbReference>
<dbReference type="Proteomes" id="UP000504636">
    <property type="component" value="Unplaced"/>
</dbReference>
<dbReference type="Gene3D" id="3.40.630.30">
    <property type="match status" value="1"/>
</dbReference>
<dbReference type="InterPro" id="IPR016181">
    <property type="entry name" value="Acyl_CoA_acyltransferase"/>
</dbReference>
<dbReference type="PANTHER" id="PTHR42791">
    <property type="entry name" value="GNAT FAMILY ACETYLTRANSFERASE"/>
    <property type="match status" value="1"/>
</dbReference>
<organism evidence="2">
    <name type="scientific">Mytilinidion resinicola</name>
    <dbReference type="NCBI Taxonomy" id="574789"/>
    <lineage>
        <taxon>Eukaryota</taxon>
        <taxon>Fungi</taxon>
        <taxon>Dikarya</taxon>
        <taxon>Ascomycota</taxon>
        <taxon>Pezizomycotina</taxon>
        <taxon>Dothideomycetes</taxon>
        <taxon>Pleosporomycetidae</taxon>
        <taxon>Mytilinidiales</taxon>
        <taxon>Mytilinidiaceae</taxon>
        <taxon>Mytilinidion</taxon>
    </lineage>
</organism>
<dbReference type="PANTHER" id="PTHR42791:SF2">
    <property type="entry name" value="N-ACETYLTRANSFERASE DOMAIN-CONTAINING PROTEIN"/>
    <property type="match status" value="1"/>
</dbReference>